<organism evidence="1 2">
    <name type="scientific">Marinobacter pelagius</name>
    <dbReference type="NCBI Taxonomy" id="379482"/>
    <lineage>
        <taxon>Bacteria</taxon>
        <taxon>Pseudomonadati</taxon>
        <taxon>Pseudomonadota</taxon>
        <taxon>Gammaproteobacteria</taxon>
        <taxon>Pseudomonadales</taxon>
        <taxon>Marinobacteraceae</taxon>
        <taxon>Marinobacter</taxon>
    </lineage>
</organism>
<dbReference type="EMBL" id="FOUR01000003">
    <property type="protein sequence ID" value="SFM97697.1"/>
    <property type="molecule type" value="Genomic_DNA"/>
</dbReference>
<dbReference type="Proteomes" id="UP000199339">
    <property type="component" value="Unassembled WGS sequence"/>
</dbReference>
<evidence type="ECO:0000313" key="1">
    <source>
        <dbReference type="EMBL" id="SFM97697.1"/>
    </source>
</evidence>
<evidence type="ECO:0000313" key="2">
    <source>
        <dbReference type="Proteomes" id="UP000199339"/>
    </source>
</evidence>
<dbReference type="RefSeq" id="WP_139227049.1">
    <property type="nucleotide sequence ID" value="NZ_FOUR01000003.1"/>
</dbReference>
<keyword evidence="2" id="KW-1185">Reference proteome</keyword>
<gene>
    <name evidence="1" type="ORF">SAMN04487961_1779</name>
</gene>
<dbReference type="Pfam" id="PF17963">
    <property type="entry name" value="Big_9"/>
    <property type="match status" value="2"/>
</dbReference>
<dbReference type="OrthoDB" id="7486720at2"/>
<dbReference type="NCBIfam" id="NF033657">
    <property type="entry name" value="choice_anch_F"/>
    <property type="match status" value="1"/>
</dbReference>
<proteinExistence type="predicted"/>
<dbReference type="NCBIfam" id="NF033191">
    <property type="entry name" value="JDVT-CTERM"/>
    <property type="match status" value="1"/>
</dbReference>
<accession>A0A1I4V927</accession>
<protein>
    <submittedName>
        <fullName evidence="1">Uncharacterized protein</fullName>
    </submittedName>
</protein>
<reference evidence="2" key="1">
    <citation type="submission" date="2016-10" db="EMBL/GenBank/DDBJ databases">
        <authorList>
            <person name="Varghese N."/>
            <person name="Submissions S."/>
        </authorList>
    </citation>
    <scope>NUCLEOTIDE SEQUENCE [LARGE SCALE GENOMIC DNA]</scope>
    <source>
        <strain evidence="2">CGMCC 1.6775</strain>
    </source>
</reference>
<dbReference type="AlphaFoldDB" id="A0A1I4V927"/>
<name>A0A1I4V927_9GAMM</name>
<sequence>MGLSSRLRSCASSTGKGPVFRKSGITAAILAAGLVAGTTVAQEPTPNTFVDVPVPQLTKWNEVNYLNVEPGIDGYSGASARTHIYTSEAAKQAAADALATDPADPLIEDKLWADSPAAVYYELDDGSGRAPGIQVVTDDFAFPTNNCIMASGEREYFVDGEDTEPTIVPKTCSDPASSSKRYFLEIREADTPVDMVFDVGMKDIRYGGVKDPADDGGEALEAFREEYGIGRIYRAIQKVINNSDERWVGINVEIGHGVGAEFERFNFEEDGVAFELRNLVPREFFEGETGAPDIEVWVPERYATFSPKAFDDGSRERFDPGFFDDAAAGLFPPQDTGGSGDKTPYIFSGDDLREDGAYGAITLNHFSMVDAQAAGSDLTTGVFGYLLSDSLAPYSIALYESGDPSGESDALEAWWDGNNWRYGLAGGEDGTPPFGVVVNDQLQQWAEKLLGLDTDENPANPEDNYRYASILADDLATQNMDVFIYIGDGILNEDGSLKHENITLRVTGVSSESLGAVTGNATPAWIGEDGENTAPDLSTYMVADGVPVALNDLATMIENDPALNIDVLANDLLDGQRLLDSGATITEITVTPVTGGSAVVVDQGTNAATVDFTPEPDFTGVASFKYTVAIADADEANPDIVSNTATVNVRVDERPDPDAPVAANDSAVTFFDTPVTIDVLANDTLPAGTPTIEILDAPPSAQGTAVVEGEAIVFTPAEGYTAFDIPARFTYRVTVEDKVSNAALVTVRIDDTPEIYEPPVEESSSGGGDGTIFGCSYNPRAPFDPTLPLVALAAIAGLVIRHRRKQTLH</sequence>